<dbReference type="EMBL" id="ML120421">
    <property type="protein sequence ID" value="RPA95802.1"/>
    <property type="molecule type" value="Genomic_DNA"/>
</dbReference>
<accession>A0A3N4JC48</accession>
<dbReference type="Gene3D" id="3.40.50.1820">
    <property type="entry name" value="alpha/beta hydrolase"/>
    <property type="match status" value="1"/>
</dbReference>
<evidence type="ECO:0000313" key="5">
    <source>
        <dbReference type="EMBL" id="RPA95802.1"/>
    </source>
</evidence>
<dbReference type="InterPro" id="IPR019819">
    <property type="entry name" value="Carboxylesterase_B_CS"/>
</dbReference>
<dbReference type="PANTHER" id="PTHR11559">
    <property type="entry name" value="CARBOXYLESTERASE"/>
    <property type="match status" value="1"/>
</dbReference>
<evidence type="ECO:0000313" key="6">
    <source>
        <dbReference type="Proteomes" id="UP000276215"/>
    </source>
</evidence>
<name>A0A3N4JC48_9PEZI</name>
<dbReference type="GO" id="GO:0016787">
    <property type="term" value="F:hydrolase activity"/>
    <property type="evidence" value="ECO:0007669"/>
    <property type="project" value="UniProtKB-KW"/>
</dbReference>
<dbReference type="PROSITE" id="PS00122">
    <property type="entry name" value="CARBOXYLESTERASE_B_1"/>
    <property type="match status" value="1"/>
</dbReference>
<dbReference type="Pfam" id="PF00135">
    <property type="entry name" value="COesterase"/>
    <property type="match status" value="1"/>
</dbReference>
<dbReference type="InterPro" id="IPR019826">
    <property type="entry name" value="Carboxylesterase_B_AS"/>
</dbReference>
<protein>
    <recommendedName>
        <fullName evidence="3">Carboxylic ester hydrolase</fullName>
        <ecNumber evidence="3">3.1.1.-</ecNumber>
    </recommendedName>
</protein>
<evidence type="ECO:0000256" key="1">
    <source>
        <dbReference type="ARBA" id="ARBA00005964"/>
    </source>
</evidence>
<comment type="similarity">
    <text evidence="1 3">Belongs to the type-B carboxylesterase/lipase family.</text>
</comment>
<dbReference type="Proteomes" id="UP000276215">
    <property type="component" value="Unassembled WGS sequence"/>
</dbReference>
<feature type="signal peptide" evidence="3">
    <location>
        <begin position="1"/>
        <end position="16"/>
    </location>
</feature>
<proteinExistence type="inferred from homology"/>
<keyword evidence="6" id="KW-1185">Reference proteome</keyword>
<gene>
    <name evidence="5" type="ORF">L873DRAFT_1696775</name>
</gene>
<sequence>MRVLSSIVLLPALVAAAAINATLPIIDLGYAIHRAMRYNATFDTYTFSNIRFAAAPIGKLRFAPPTSPPRNRATIQDGSVGAACPQAPLAPNGTIGVSEDCLFLDVIVPRSVIEGKARNVPVLFWIFGGGYIVGAKDAQGEPRLVLKESPEPVIYVAPNYRLGALGFSAGPSFTLSENTVPNAGIYDQMFALEWVQKYIPLFGGDKEQVTVMGISAGGGSIMHLISAYGGRGSVNFKRAIPLSPGFYPMMAHASSEKIYKLFESLAGCTCSDIECLRAAPSSTIQQANSALFATNLSASSGVGPVLDGNLVPDIPAYLFLRGLFHKEVEIMVSDDFEEGSLFTNRSETNFEDAIRSTFPSITPDAVAKIVSFYPASSYNSTFWRLAAVTSDIIFNCNNFAMASSESPKKRYRFLTSIPPGTHAVGAAALFGAPLGDPAVVRRFRRFVMNFVVYGDPNGSDGGVGNGVVFPEYNAGKGLEVSGTEIKQVDLGGDTGKCTWWSQGFYTP</sequence>
<keyword evidence="3" id="KW-0732">Signal</keyword>
<keyword evidence="2 3" id="KW-0378">Hydrolase</keyword>
<dbReference type="OrthoDB" id="408631at2759"/>
<dbReference type="AlphaFoldDB" id="A0A3N4JC48"/>
<reference evidence="5 6" key="1">
    <citation type="journal article" date="2018" name="Nat. Ecol. Evol.">
        <title>Pezizomycetes genomes reveal the molecular basis of ectomycorrhizal truffle lifestyle.</title>
        <authorList>
            <person name="Murat C."/>
            <person name="Payen T."/>
            <person name="Noel B."/>
            <person name="Kuo A."/>
            <person name="Morin E."/>
            <person name="Chen J."/>
            <person name="Kohler A."/>
            <person name="Krizsan K."/>
            <person name="Balestrini R."/>
            <person name="Da Silva C."/>
            <person name="Montanini B."/>
            <person name="Hainaut M."/>
            <person name="Levati E."/>
            <person name="Barry K.W."/>
            <person name="Belfiori B."/>
            <person name="Cichocki N."/>
            <person name="Clum A."/>
            <person name="Dockter R.B."/>
            <person name="Fauchery L."/>
            <person name="Guy J."/>
            <person name="Iotti M."/>
            <person name="Le Tacon F."/>
            <person name="Lindquist E.A."/>
            <person name="Lipzen A."/>
            <person name="Malagnac F."/>
            <person name="Mello A."/>
            <person name="Molinier V."/>
            <person name="Miyauchi S."/>
            <person name="Poulain J."/>
            <person name="Riccioni C."/>
            <person name="Rubini A."/>
            <person name="Sitrit Y."/>
            <person name="Splivallo R."/>
            <person name="Traeger S."/>
            <person name="Wang M."/>
            <person name="Zifcakova L."/>
            <person name="Wipf D."/>
            <person name="Zambonelli A."/>
            <person name="Paolocci F."/>
            <person name="Nowrousian M."/>
            <person name="Ottonello S."/>
            <person name="Baldrian P."/>
            <person name="Spatafora J.W."/>
            <person name="Henrissat B."/>
            <person name="Nagy L.G."/>
            <person name="Aury J.M."/>
            <person name="Wincker P."/>
            <person name="Grigoriev I.V."/>
            <person name="Bonfante P."/>
            <person name="Martin F.M."/>
        </authorList>
    </citation>
    <scope>NUCLEOTIDE SEQUENCE [LARGE SCALE GENOMIC DNA]</scope>
    <source>
        <strain evidence="5 6">120613-1</strain>
    </source>
</reference>
<evidence type="ECO:0000259" key="4">
    <source>
        <dbReference type="Pfam" id="PF00135"/>
    </source>
</evidence>
<dbReference type="PROSITE" id="PS00941">
    <property type="entry name" value="CARBOXYLESTERASE_B_2"/>
    <property type="match status" value="1"/>
</dbReference>
<feature type="domain" description="Carboxylesterase type B" evidence="4">
    <location>
        <begin position="43"/>
        <end position="474"/>
    </location>
</feature>
<feature type="chain" id="PRO_5017851149" description="Carboxylic ester hydrolase" evidence="3">
    <location>
        <begin position="17"/>
        <end position="507"/>
    </location>
</feature>
<evidence type="ECO:0000256" key="2">
    <source>
        <dbReference type="ARBA" id="ARBA00022801"/>
    </source>
</evidence>
<dbReference type="InterPro" id="IPR029058">
    <property type="entry name" value="AB_hydrolase_fold"/>
</dbReference>
<dbReference type="SUPFAM" id="SSF53474">
    <property type="entry name" value="alpha/beta-Hydrolases"/>
    <property type="match status" value="1"/>
</dbReference>
<dbReference type="STRING" id="1336337.A0A3N4JC48"/>
<evidence type="ECO:0000256" key="3">
    <source>
        <dbReference type="RuleBase" id="RU361235"/>
    </source>
</evidence>
<dbReference type="EC" id="3.1.1.-" evidence="3"/>
<dbReference type="InterPro" id="IPR002018">
    <property type="entry name" value="CarbesteraseB"/>
</dbReference>
<organism evidence="5 6">
    <name type="scientific">Choiromyces venosus 120613-1</name>
    <dbReference type="NCBI Taxonomy" id="1336337"/>
    <lineage>
        <taxon>Eukaryota</taxon>
        <taxon>Fungi</taxon>
        <taxon>Dikarya</taxon>
        <taxon>Ascomycota</taxon>
        <taxon>Pezizomycotina</taxon>
        <taxon>Pezizomycetes</taxon>
        <taxon>Pezizales</taxon>
        <taxon>Tuberaceae</taxon>
        <taxon>Choiromyces</taxon>
    </lineage>
</organism>
<dbReference type="InterPro" id="IPR050309">
    <property type="entry name" value="Type-B_Carboxylest/Lipase"/>
</dbReference>